<name>A0AAV1T418_9STRA</name>
<dbReference type="SUPFAM" id="SSF53474">
    <property type="entry name" value="alpha/beta-Hydrolases"/>
    <property type="match status" value="1"/>
</dbReference>
<organism evidence="3 4">
    <name type="scientific">Peronospora matthiolae</name>
    <dbReference type="NCBI Taxonomy" id="2874970"/>
    <lineage>
        <taxon>Eukaryota</taxon>
        <taxon>Sar</taxon>
        <taxon>Stramenopiles</taxon>
        <taxon>Oomycota</taxon>
        <taxon>Peronosporomycetes</taxon>
        <taxon>Peronosporales</taxon>
        <taxon>Peronosporaceae</taxon>
        <taxon>Peronospora</taxon>
    </lineage>
</organism>
<dbReference type="GO" id="GO:0016787">
    <property type="term" value="F:hydrolase activity"/>
    <property type="evidence" value="ECO:0007669"/>
    <property type="project" value="UniProtKB-KW"/>
</dbReference>
<dbReference type="InterPro" id="IPR005645">
    <property type="entry name" value="FSH-like_dom"/>
</dbReference>
<dbReference type="Proteomes" id="UP001162060">
    <property type="component" value="Unassembled WGS sequence"/>
</dbReference>
<dbReference type="PANTHER" id="PTHR48070:SF6">
    <property type="entry name" value="ESTERASE OVCA2"/>
    <property type="match status" value="1"/>
</dbReference>
<evidence type="ECO:0000313" key="4">
    <source>
        <dbReference type="Proteomes" id="UP001162060"/>
    </source>
</evidence>
<dbReference type="Gene3D" id="3.40.50.1820">
    <property type="entry name" value="alpha/beta hydrolase"/>
    <property type="match status" value="1"/>
</dbReference>
<accession>A0AAV1T418</accession>
<evidence type="ECO:0000313" key="3">
    <source>
        <dbReference type="EMBL" id="CAK7895200.1"/>
    </source>
</evidence>
<dbReference type="EMBL" id="CAKLBY020000004">
    <property type="protein sequence ID" value="CAK7895200.1"/>
    <property type="molecule type" value="Genomic_DNA"/>
</dbReference>
<protein>
    <recommendedName>
        <fullName evidence="2">Serine hydrolase domain-containing protein</fullName>
    </recommendedName>
</protein>
<keyword evidence="1" id="KW-0378">Hydrolase</keyword>
<dbReference type="GO" id="GO:0005634">
    <property type="term" value="C:nucleus"/>
    <property type="evidence" value="ECO:0007669"/>
    <property type="project" value="TreeGrafter"/>
</dbReference>
<dbReference type="AlphaFoldDB" id="A0AAV1T418"/>
<comment type="caution">
    <text evidence="3">The sequence shown here is derived from an EMBL/GenBank/DDBJ whole genome shotgun (WGS) entry which is preliminary data.</text>
</comment>
<dbReference type="InterPro" id="IPR050593">
    <property type="entry name" value="LovG"/>
</dbReference>
<reference evidence="3" key="1">
    <citation type="submission" date="2024-01" db="EMBL/GenBank/DDBJ databases">
        <authorList>
            <person name="Webb A."/>
        </authorList>
    </citation>
    <scope>NUCLEOTIDE SEQUENCE</scope>
    <source>
        <strain evidence="3">Pm1</strain>
    </source>
</reference>
<proteinExistence type="predicted"/>
<dbReference type="GO" id="GO:0005737">
    <property type="term" value="C:cytoplasm"/>
    <property type="evidence" value="ECO:0007669"/>
    <property type="project" value="TreeGrafter"/>
</dbReference>
<evidence type="ECO:0000256" key="1">
    <source>
        <dbReference type="ARBA" id="ARBA00022801"/>
    </source>
</evidence>
<evidence type="ECO:0000259" key="2">
    <source>
        <dbReference type="Pfam" id="PF03959"/>
    </source>
</evidence>
<dbReference type="Pfam" id="PF03959">
    <property type="entry name" value="FSH1"/>
    <property type="match status" value="1"/>
</dbReference>
<sequence length="348" mass="38929">MATRPIRVLCLHGWRTNSRVLESQTSALRQAFGSRAEFTFVNAPWPASGPVPELVRLFYGPSGPFYQWWDAQKHSDTTSSRWTYSGFQRSLDQLTSEIDALGSVDAVLGFSQGAAMATLLTAQYLSKASRGSLVPWKVCVLVAGFDPETPETLELLLDGGAYSSVDGTLDIPSVHVVGRRDAVVTALRSKKLEQRFTSTRRIRFEHDGGHEFPSGVKCRQLYKDIAQEVLSITGQAWKTQQLRCSNVDADLTTMSTQVAESPKARVCGSSRQWKLRMSSTTLSVEFYCRLLKTLLRRSRRSLDPVMLQAAAIRIDDSCALRFVDFQQPRSVNRRIEYSLLQKGLVQVL</sequence>
<feature type="domain" description="Serine hydrolase" evidence="2">
    <location>
        <begin position="4"/>
        <end position="215"/>
    </location>
</feature>
<gene>
    <name evidence="3" type="ORF">PM001_LOCUS988</name>
</gene>
<dbReference type="PANTHER" id="PTHR48070">
    <property type="entry name" value="ESTERASE OVCA2"/>
    <property type="match status" value="1"/>
</dbReference>
<dbReference type="InterPro" id="IPR029058">
    <property type="entry name" value="AB_hydrolase_fold"/>
</dbReference>